<dbReference type="PANTHER" id="PTHR40447:SF1">
    <property type="entry name" value="ANAEROBIC SULFITE REDUCTASE SUBUNIT A"/>
    <property type="match status" value="1"/>
</dbReference>
<keyword evidence="1" id="KW-0479">Metal-binding</keyword>
<feature type="domain" description="4Fe-4S ferredoxin-type" evidence="4">
    <location>
        <begin position="329"/>
        <end position="357"/>
    </location>
</feature>
<dbReference type="SUPFAM" id="SSF46548">
    <property type="entry name" value="alpha-helical ferredoxin"/>
    <property type="match status" value="1"/>
</dbReference>
<sequence length="368" mass="40547">MKLSRDDFPLLLQLLQTDGYTVVGPRLDAGAVIYDEISGVDDLPAGWTDAQEAGHYRLTRGDDPSLFGYTAGVQSWKRFLFRPQRTLWQAEREGDGFAIRAHRDETPRYAFVGMRACELHAVAVQDKVFLREGATETDYAARRKDALFVAVNCATAGGTCFCVSMETGPRAREGFDLALTELVDGDRHDFLVETGSERGAALAARLPLVPATDEDTAAADALLARTAAAMGRTMDTGGLKSLLQDNPEHPRWDDVAARCLSCANCTFVCPTCFCHTEEDVTDLDGLRAERRQRWDSCFTMDFSHLPGGPVRPDVRSRYRQWMTHKLANWIDQFGESGCVGCGRCITWCPAGIDITAEVAAMRASAEET</sequence>
<dbReference type="AlphaFoldDB" id="A0AAW5R2Z1"/>
<dbReference type="RefSeq" id="WP_261617049.1">
    <property type="nucleotide sequence ID" value="NZ_JALIDZ010000007.1"/>
</dbReference>
<reference evidence="5 6" key="1">
    <citation type="submission" date="2022-04" db="EMBL/GenBank/DDBJ databases">
        <authorList>
            <person name="Ye Y.-Q."/>
            <person name="Du Z.-J."/>
        </authorList>
    </citation>
    <scope>NUCLEOTIDE SEQUENCE [LARGE SCALE GENOMIC DNA]</scope>
    <source>
        <strain evidence="5 6">A6E488</strain>
    </source>
</reference>
<keyword evidence="3" id="KW-0411">Iron-sulfur</keyword>
<dbReference type="EMBL" id="JALIDZ010000007">
    <property type="protein sequence ID" value="MCT8973484.1"/>
    <property type="molecule type" value="Genomic_DNA"/>
</dbReference>
<keyword evidence="6" id="KW-1185">Reference proteome</keyword>
<organism evidence="5 6">
    <name type="scientific">Microbaculum marinisediminis</name>
    <dbReference type="NCBI Taxonomy" id="2931392"/>
    <lineage>
        <taxon>Bacteria</taxon>
        <taxon>Pseudomonadati</taxon>
        <taxon>Pseudomonadota</taxon>
        <taxon>Alphaproteobacteria</taxon>
        <taxon>Hyphomicrobiales</taxon>
        <taxon>Tepidamorphaceae</taxon>
        <taxon>Microbaculum</taxon>
    </lineage>
</organism>
<proteinExistence type="predicted"/>
<protein>
    <submittedName>
        <fullName evidence="5">4Fe-4S dicluster domain-containing protein</fullName>
    </submittedName>
</protein>
<evidence type="ECO:0000256" key="1">
    <source>
        <dbReference type="ARBA" id="ARBA00022723"/>
    </source>
</evidence>
<dbReference type="InterPro" id="IPR017900">
    <property type="entry name" value="4Fe4S_Fe_S_CS"/>
</dbReference>
<dbReference type="Pfam" id="PF17179">
    <property type="entry name" value="Fer4_22"/>
    <property type="match status" value="1"/>
</dbReference>
<dbReference type="PANTHER" id="PTHR40447">
    <property type="entry name" value="ANAEROBIC SULFITE REDUCTASE SUBUNIT A"/>
    <property type="match status" value="1"/>
</dbReference>
<dbReference type="GO" id="GO:0046872">
    <property type="term" value="F:metal ion binding"/>
    <property type="evidence" value="ECO:0007669"/>
    <property type="project" value="UniProtKB-KW"/>
</dbReference>
<evidence type="ECO:0000313" key="6">
    <source>
        <dbReference type="Proteomes" id="UP001320898"/>
    </source>
</evidence>
<dbReference type="Proteomes" id="UP001320898">
    <property type="component" value="Unassembled WGS sequence"/>
</dbReference>
<dbReference type="PROSITE" id="PS51379">
    <property type="entry name" value="4FE4S_FER_2"/>
    <property type="match status" value="2"/>
</dbReference>
<dbReference type="GO" id="GO:0051536">
    <property type="term" value="F:iron-sulfur cluster binding"/>
    <property type="evidence" value="ECO:0007669"/>
    <property type="project" value="UniProtKB-KW"/>
</dbReference>
<name>A0AAW5R2Z1_9HYPH</name>
<evidence type="ECO:0000313" key="5">
    <source>
        <dbReference type="EMBL" id="MCT8973484.1"/>
    </source>
</evidence>
<evidence type="ECO:0000256" key="2">
    <source>
        <dbReference type="ARBA" id="ARBA00023004"/>
    </source>
</evidence>
<dbReference type="InterPro" id="IPR017896">
    <property type="entry name" value="4Fe4S_Fe-S-bd"/>
</dbReference>
<gene>
    <name evidence="5" type="ORF">MUB46_16600</name>
</gene>
<accession>A0AAW5R2Z1</accession>
<comment type="caution">
    <text evidence="5">The sequence shown here is derived from an EMBL/GenBank/DDBJ whole genome shotgun (WGS) entry which is preliminary data.</text>
</comment>
<dbReference type="InterPro" id="IPR009051">
    <property type="entry name" value="Helical_ferredxn"/>
</dbReference>
<evidence type="ECO:0000259" key="4">
    <source>
        <dbReference type="PROSITE" id="PS51379"/>
    </source>
</evidence>
<keyword evidence="2" id="KW-0408">Iron</keyword>
<dbReference type="PROSITE" id="PS00198">
    <property type="entry name" value="4FE4S_FER_1"/>
    <property type="match status" value="2"/>
</dbReference>
<dbReference type="Gene3D" id="1.10.1060.10">
    <property type="entry name" value="Alpha-helical ferredoxin"/>
    <property type="match status" value="1"/>
</dbReference>
<evidence type="ECO:0000256" key="3">
    <source>
        <dbReference type="ARBA" id="ARBA00023014"/>
    </source>
</evidence>
<feature type="domain" description="4Fe-4S ferredoxin-type" evidence="4">
    <location>
        <begin position="248"/>
        <end position="279"/>
    </location>
</feature>